<keyword evidence="5 8" id="KW-0812">Transmembrane</keyword>
<evidence type="ECO:0000256" key="5">
    <source>
        <dbReference type="ARBA" id="ARBA00022692"/>
    </source>
</evidence>
<evidence type="ECO:0000256" key="6">
    <source>
        <dbReference type="ARBA" id="ARBA00022989"/>
    </source>
</evidence>
<feature type="transmembrane region" description="Helical" evidence="8">
    <location>
        <begin position="97"/>
        <end position="119"/>
    </location>
</feature>
<evidence type="ECO:0000256" key="4">
    <source>
        <dbReference type="ARBA" id="ARBA00022544"/>
    </source>
</evidence>
<comment type="similarity">
    <text evidence="2">Belongs to the amino acid-polyamine-organocation (APC) superfamily. Spore germination protein (SGP) (TC 2.A.3.9) family.</text>
</comment>
<keyword evidence="4" id="KW-0309">Germination</keyword>
<keyword evidence="10" id="KW-1185">Reference proteome</keyword>
<keyword evidence="3" id="KW-0813">Transport</keyword>
<proteinExistence type="inferred from homology"/>
<feature type="transmembrane region" description="Helical" evidence="8">
    <location>
        <begin position="351"/>
        <end position="374"/>
    </location>
</feature>
<reference evidence="9 10" key="1">
    <citation type="submission" date="2018-10" db="EMBL/GenBank/DDBJ databases">
        <authorList>
            <person name="Zhang X."/>
        </authorList>
    </citation>
    <scope>NUCLEOTIDE SEQUENCE [LARGE SCALE GENOMIC DNA]</scope>
    <source>
        <strain evidence="9 10">SK-G1</strain>
    </source>
</reference>
<comment type="subcellular location">
    <subcellularLocation>
        <location evidence="1">Membrane</location>
        <topology evidence="1">Multi-pass membrane protein</topology>
    </subcellularLocation>
</comment>
<feature type="transmembrane region" description="Helical" evidence="8">
    <location>
        <begin position="322"/>
        <end position="339"/>
    </location>
</feature>
<evidence type="ECO:0000256" key="7">
    <source>
        <dbReference type="ARBA" id="ARBA00023136"/>
    </source>
</evidence>
<keyword evidence="7 8" id="KW-0472">Membrane</keyword>
<keyword evidence="6 8" id="KW-1133">Transmembrane helix</keyword>
<protein>
    <submittedName>
        <fullName evidence="9">Uncharacterized protein</fullName>
    </submittedName>
</protein>
<dbReference type="GO" id="GO:0009847">
    <property type="term" value="P:spore germination"/>
    <property type="evidence" value="ECO:0007669"/>
    <property type="project" value="InterPro"/>
</dbReference>
<evidence type="ECO:0000313" key="9">
    <source>
        <dbReference type="EMBL" id="AYO29510.1"/>
    </source>
</evidence>
<feature type="transmembrane region" description="Helical" evidence="8">
    <location>
        <begin position="236"/>
        <end position="257"/>
    </location>
</feature>
<evidence type="ECO:0000256" key="1">
    <source>
        <dbReference type="ARBA" id="ARBA00004141"/>
    </source>
</evidence>
<dbReference type="KEGG" id="bacg:D2962_01825"/>
<dbReference type="PANTHER" id="PTHR34975:SF2">
    <property type="entry name" value="SPORE GERMINATION PROTEIN A2"/>
    <property type="match status" value="1"/>
</dbReference>
<dbReference type="PANTHER" id="PTHR34975">
    <property type="entry name" value="SPORE GERMINATION PROTEIN A2"/>
    <property type="match status" value="1"/>
</dbReference>
<evidence type="ECO:0000256" key="2">
    <source>
        <dbReference type="ARBA" id="ARBA00007998"/>
    </source>
</evidence>
<dbReference type="RefSeq" id="WP_122013926.1">
    <property type="nucleotide sequence ID" value="NZ_CP033169.1"/>
</dbReference>
<dbReference type="AlphaFoldDB" id="A0A3G2R250"/>
<gene>
    <name evidence="9" type="ORF">D2962_01825</name>
</gene>
<feature type="transmembrane region" description="Helical" evidence="8">
    <location>
        <begin position="164"/>
        <end position="181"/>
    </location>
</feature>
<evidence type="ECO:0000313" key="10">
    <source>
        <dbReference type="Proteomes" id="UP000280960"/>
    </source>
</evidence>
<evidence type="ECO:0000256" key="3">
    <source>
        <dbReference type="ARBA" id="ARBA00022448"/>
    </source>
</evidence>
<sequence>MVKNLNPTRNRRNRGDIMLEKGKIRAGQLMWLLITIGTALLVPMSQIAVAAGSRQDSWLAEILSLAIQLVMLRVVLKLAMRFPGMEFASCLKEICGIFLGNFIALLYIWFFIFSSAAFLREITSFSIAMIYIETPPFVISLIILFTAGYIAFLGLEVIARTNEIVLPIIIILYFTAFFLLLKEINWDNLKPVLENGVIPILRGAFVSSGSFVFVAFVAVALPYINKPRECRRSLALGSIIQGVAVIFATIVVVGVMGPGLAQSTLYRGYLAVRYISYANFVEHLDPIALSIFVLSRVIKISVFFYASCLVTGQLFNLKSYRFLYIPAGIVILIFSRVFFRDAAQLNRFFVTIWPIHNYIFELVFPLFLLILAMVRKKGEQET</sequence>
<accession>A0A3G2R250</accession>
<dbReference type="GO" id="GO:0016020">
    <property type="term" value="C:membrane"/>
    <property type="evidence" value="ECO:0007669"/>
    <property type="project" value="UniProtKB-SubCell"/>
</dbReference>
<organism evidence="9 10">
    <name type="scientific">Biomaibacter acetigenes</name>
    <dbReference type="NCBI Taxonomy" id="2316383"/>
    <lineage>
        <taxon>Bacteria</taxon>
        <taxon>Bacillati</taxon>
        <taxon>Bacillota</taxon>
        <taxon>Clostridia</taxon>
        <taxon>Thermosediminibacterales</taxon>
        <taxon>Tepidanaerobacteraceae</taxon>
        <taxon>Biomaibacter</taxon>
    </lineage>
</organism>
<feature type="transmembrane region" description="Helical" evidence="8">
    <location>
        <begin position="58"/>
        <end position="76"/>
    </location>
</feature>
<evidence type="ECO:0000256" key="8">
    <source>
        <dbReference type="SAM" id="Phobius"/>
    </source>
</evidence>
<dbReference type="InterPro" id="IPR004761">
    <property type="entry name" value="Spore_GerAB"/>
</dbReference>
<dbReference type="Proteomes" id="UP000280960">
    <property type="component" value="Chromosome"/>
</dbReference>
<dbReference type="Pfam" id="PF03845">
    <property type="entry name" value="Spore_permease"/>
    <property type="match status" value="1"/>
</dbReference>
<dbReference type="NCBIfam" id="TIGR00912">
    <property type="entry name" value="2A0309"/>
    <property type="match status" value="1"/>
</dbReference>
<feature type="transmembrane region" description="Helical" evidence="8">
    <location>
        <begin position="201"/>
        <end position="224"/>
    </location>
</feature>
<feature type="transmembrane region" description="Helical" evidence="8">
    <location>
        <begin position="287"/>
        <end position="310"/>
    </location>
</feature>
<name>A0A3G2R250_9FIRM</name>
<feature type="transmembrane region" description="Helical" evidence="8">
    <location>
        <begin position="125"/>
        <end position="152"/>
    </location>
</feature>
<dbReference type="EMBL" id="CP033169">
    <property type="protein sequence ID" value="AYO29510.1"/>
    <property type="molecule type" value="Genomic_DNA"/>
</dbReference>
<feature type="transmembrane region" description="Helical" evidence="8">
    <location>
        <begin position="29"/>
        <end position="52"/>
    </location>
</feature>